<dbReference type="PANTHER" id="PTHR46472:SF1">
    <property type="entry name" value="NUCLEOREDOXIN"/>
    <property type="match status" value="1"/>
</dbReference>
<reference evidence="2 3" key="1">
    <citation type="submission" date="2019-07" db="EMBL/GenBank/DDBJ databases">
        <title>Genomic Encyclopedia of Archaeal and Bacterial Type Strains, Phase II (KMG-II): from individual species to whole genera.</title>
        <authorList>
            <person name="Goeker M."/>
        </authorList>
    </citation>
    <scope>NUCLEOTIDE SEQUENCE [LARGE SCALE GENOMIC DNA]</scope>
    <source>
        <strain evidence="2 3">DSM 14571</strain>
    </source>
</reference>
<dbReference type="SUPFAM" id="SSF52833">
    <property type="entry name" value="Thioredoxin-like"/>
    <property type="match status" value="1"/>
</dbReference>
<name>A0ABY3NH75_ELIMR</name>
<keyword evidence="3" id="KW-1185">Reference proteome</keyword>
<proteinExistence type="predicted"/>
<dbReference type="PANTHER" id="PTHR46472">
    <property type="entry name" value="NUCLEOREDOXIN"/>
    <property type="match status" value="1"/>
</dbReference>
<dbReference type="Gene3D" id="3.40.30.10">
    <property type="entry name" value="Glutaredoxin"/>
    <property type="match status" value="1"/>
</dbReference>
<evidence type="ECO:0000313" key="2">
    <source>
        <dbReference type="EMBL" id="TYO92370.1"/>
    </source>
</evidence>
<dbReference type="Pfam" id="PF13905">
    <property type="entry name" value="Thioredoxin_8"/>
    <property type="match status" value="1"/>
</dbReference>
<accession>A0ABY3NH75</accession>
<dbReference type="InterPro" id="IPR013766">
    <property type="entry name" value="Thioredoxin_domain"/>
</dbReference>
<dbReference type="PROSITE" id="PS51352">
    <property type="entry name" value="THIOREDOXIN_2"/>
    <property type="match status" value="1"/>
</dbReference>
<dbReference type="EMBL" id="VNHK01000004">
    <property type="protein sequence ID" value="TYO92370.1"/>
    <property type="molecule type" value="Genomic_DNA"/>
</dbReference>
<dbReference type="InterPro" id="IPR012336">
    <property type="entry name" value="Thioredoxin-like_fold"/>
</dbReference>
<evidence type="ECO:0000259" key="1">
    <source>
        <dbReference type="PROSITE" id="PS51352"/>
    </source>
</evidence>
<dbReference type="Proteomes" id="UP000324513">
    <property type="component" value="Unassembled WGS sequence"/>
</dbReference>
<gene>
    <name evidence="2" type="ORF">LX74_01329</name>
</gene>
<feature type="domain" description="Thioredoxin" evidence="1">
    <location>
        <begin position="336"/>
        <end position="470"/>
    </location>
</feature>
<evidence type="ECO:0000313" key="3">
    <source>
        <dbReference type="Proteomes" id="UP000324513"/>
    </source>
</evidence>
<sequence length="470" mass="53768">MNTVVWFWFMIENIIHFTIQISEYNMNLKKVIVLLFVFSCLTIQAQSVEMNFPHFAGKHYDFTIFQGNNQKVIYKGIIPQNGTFRLTIPKEYVPYHGMSRWLITGTTEGGGLDMYIPGKDFSVSCIVAQPTEESIIYTNNTGNTQLSKLSREQQKILFRYEAMQQSLKAFAPTDVNYPVFQQEYQNQTKAYSNFQDKLRSNSDYISQFLQIVNITKGINPVLTEKEEDKAKNIHQYIINELDWQVLYTSGFWSSIISTWINIHTQLINDPKQFAEDFRKISSKINSDVIYTSLAQRTAYYLSQKGQDEYIAMIATMITGSGKISKFDGDLASYTKGITGSQAPDLIISKDVSNKKQITKTLKTADNTSLHTLLFFYQSTDCDECDKQLQQLKDNYQKLVDKGIHIITLSADKDKAEYNNKAKTFPWKDSYCDYLGENGDNYKNYGVTGVPTLILIDANGKIISRGASINF</sequence>
<organism evidence="2 3">
    <name type="scientific">Elizabethkingia miricola</name>
    <name type="common">Chryseobacterium miricola</name>
    <dbReference type="NCBI Taxonomy" id="172045"/>
    <lineage>
        <taxon>Bacteria</taxon>
        <taxon>Pseudomonadati</taxon>
        <taxon>Bacteroidota</taxon>
        <taxon>Flavobacteriia</taxon>
        <taxon>Flavobacteriales</taxon>
        <taxon>Weeksellaceae</taxon>
        <taxon>Elizabethkingia</taxon>
    </lineage>
</organism>
<dbReference type="InterPro" id="IPR036249">
    <property type="entry name" value="Thioredoxin-like_sf"/>
</dbReference>
<comment type="caution">
    <text evidence="2">The sequence shown here is derived from an EMBL/GenBank/DDBJ whole genome shotgun (WGS) entry which is preliminary data.</text>
</comment>
<protein>
    <submittedName>
        <fullName evidence="2">Peroxiredoxin</fullName>
    </submittedName>
</protein>